<evidence type="ECO:0000256" key="4">
    <source>
        <dbReference type="ARBA" id="ARBA00022692"/>
    </source>
</evidence>
<comment type="similarity">
    <text evidence="9">Belongs to the SecD/SecF family. SecF subfamily.</text>
</comment>
<evidence type="ECO:0000313" key="11">
    <source>
        <dbReference type="EMBL" id="PPC75856.1"/>
    </source>
</evidence>
<protein>
    <recommendedName>
        <fullName evidence="9">Protein-export membrane protein SecF</fullName>
    </recommendedName>
</protein>
<dbReference type="AlphaFoldDB" id="A0A2S5KNI3"/>
<feature type="transmembrane region" description="Helical" evidence="9">
    <location>
        <begin position="183"/>
        <end position="204"/>
    </location>
</feature>
<dbReference type="InterPro" id="IPR005665">
    <property type="entry name" value="SecF_bac"/>
</dbReference>
<evidence type="ECO:0000256" key="7">
    <source>
        <dbReference type="ARBA" id="ARBA00023010"/>
    </source>
</evidence>
<gene>
    <name evidence="9 11" type="primary">secF</name>
    <name evidence="11" type="ORF">C4K68_18365</name>
</gene>
<dbReference type="GO" id="GO:0065002">
    <property type="term" value="P:intracellular protein transmembrane transport"/>
    <property type="evidence" value="ECO:0007669"/>
    <property type="project" value="UniProtKB-UniRule"/>
</dbReference>
<dbReference type="InterPro" id="IPR048634">
    <property type="entry name" value="SecD_SecF_C"/>
</dbReference>
<evidence type="ECO:0000256" key="2">
    <source>
        <dbReference type="ARBA" id="ARBA00022448"/>
    </source>
</evidence>
<dbReference type="InterPro" id="IPR022646">
    <property type="entry name" value="SecD/SecF_CS"/>
</dbReference>
<keyword evidence="7 9" id="KW-0811">Translocation</keyword>
<keyword evidence="3 9" id="KW-1003">Cell membrane</keyword>
<sequence>MAAVKRVIDFMKLRHMFAAISLVATLISLGSLAVQGLQFGLDFTGGTLVEVQFAQDQNLDKVRGQLEKAGLESAVVQSYGTLRDIVVRVASTEQAKVGDQVMAALQSDGADVTLKRTEFVGSQVGGELRDQGGLGMLLALAGVMLYVAARFQFKFSFAAVLSLVHDVIIVLGVFSLFQIEFDLTVLAAVLAVIGYSLNDSIVVADRIRENFRKMRKAVPIEVVNTAMTDTLGRTTITSLTTWLVVWALFLFGGDMIHGFALALLIGIGVGTYSSVYVCASLLIYLKVSREDLLPPAKEELVDDRP</sequence>
<dbReference type="PANTHER" id="PTHR30081">
    <property type="entry name" value="PROTEIN-EXPORT MEMBRANE PROTEIN SEC"/>
    <property type="match status" value="1"/>
</dbReference>
<evidence type="ECO:0000256" key="6">
    <source>
        <dbReference type="ARBA" id="ARBA00022989"/>
    </source>
</evidence>
<dbReference type="InterPro" id="IPR022813">
    <property type="entry name" value="SecD/SecF_arch_bac"/>
</dbReference>
<evidence type="ECO:0000256" key="1">
    <source>
        <dbReference type="ARBA" id="ARBA00004651"/>
    </source>
</evidence>
<comment type="subcellular location">
    <subcellularLocation>
        <location evidence="1 9">Cell membrane</location>
        <topology evidence="1 9">Multi-pass membrane protein</topology>
    </subcellularLocation>
</comment>
<reference evidence="11 12" key="1">
    <citation type="submission" date="2018-02" db="EMBL/GenBank/DDBJ databases">
        <title>novel marine gammaproteobacteria from coastal saline agro ecosystem.</title>
        <authorList>
            <person name="Krishnan R."/>
            <person name="Ramesh Kumar N."/>
        </authorList>
    </citation>
    <scope>NUCLEOTIDE SEQUENCE [LARGE SCALE GENOMIC DNA]</scope>
    <source>
        <strain evidence="11 12">228</strain>
    </source>
</reference>
<evidence type="ECO:0000256" key="5">
    <source>
        <dbReference type="ARBA" id="ARBA00022927"/>
    </source>
</evidence>
<keyword evidence="2 9" id="KW-0813">Transport</keyword>
<dbReference type="HAMAP" id="MF_01464_B">
    <property type="entry name" value="SecF_B"/>
    <property type="match status" value="1"/>
</dbReference>
<dbReference type="GO" id="GO:0005886">
    <property type="term" value="C:plasma membrane"/>
    <property type="evidence" value="ECO:0007669"/>
    <property type="project" value="UniProtKB-SubCell"/>
</dbReference>
<dbReference type="Pfam" id="PF07549">
    <property type="entry name" value="Sec_GG"/>
    <property type="match status" value="1"/>
</dbReference>
<feature type="domain" description="Protein export membrane protein SecD/SecF C-terminal" evidence="10">
    <location>
        <begin position="103"/>
        <end position="286"/>
    </location>
</feature>
<evidence type="ECO:0000313" key="12">
    <source>
        <dbReference type="Proteomes" id="UP000238196"/>
    </source>
</evidence>
<dbReference type="PANTHER" id="PTHR30081:SF8">
    <property type="entry name" value="PROTEIN TRANSLOCASE SUBUNIT SECF"/>
    <property type="match status" value="1"/>
</dbReference>
<dbReference type="NCBIfam" id="TIGR00966">
    <property type="entry name" value="transloc_SecF"/>
    <property type="match status" value="1"/>
</dbReference>
<dbReference type="Gene3D" id="1.20.1640.10">
    <property type="entry name" value="Multidrug efflux transporter AcrB transmembrane domain"/>
    <property type="match status" value="1"/>
</dbReference>
<feature type="transmembrane region" description="Helical" evidence="9">
    <location>
        <begin position="132"/>
        <end position="149"/>
    </location>
</feature>
<dbReference type="EMBL" id="PRLP01000065">
    <property type="protein sequence ID" value="PPC75856.1"/>
    <property type="molecule type" value="Genomic_DNA"/>
</dbReference>
<evidence type="ECO:0000256" key="8">
    <source>
        <dbReference type="ARBA" id="ARBA00023136"/>
    </source>
</evidence>
<feature type="transmembrane region" description="Helical" evidence="9">
    <location>
        <begin position="156"/>
        <end position="177"/>
    </location>
</feature>
<organism evidence="11 12">
    <name type="scientific">Proteobacteria bacterium 228</name>
    <dbReference type="NCBI Taxonomy" id="2083153"/>
    <lineage>
        <taxon>Bacteria</taxon>
        <taxon>Pseudomonadati</taxon>
        <taxon>Pseudomonadota</taxon>
    </lineage>
</organism>
<dbReference type="Pfam" id="PF02355">
    <property type="entry name" value="SecD_SecF_C"/>
    <property type="match status" value="1"/>
</dbReference>
<comment type="caution">
    <text evidence="11">The sequence shown here is derived from an EMBL/GenBank/DDBJ whole genome shotgun (WGS) entry which is preliminary data.</text>
</comment>
<evidence type="ECO:0000256" key="3">
    <source>
        <dbReference type="ARBA" id="ARBA00022475"/>
    </source>
</evidence>
<dbReference type="GO" id="GO:0043952">
    <property type="term" value="P:protein transport by the Sec complex"/>
    <property type="evidence" value="ECO:0007669"/>
    <property type="project" value="UniProtKB-UniRule"/>
</dbReference>
<keyword evidence="6 9" id="KW-1133">Transmembrane helix</keyword>
<feature type="transmembrane region" description="Helical" evidence="9">
    <location>
        <begin position="259"/>
        <end position="285"/>
    </location>
</feature>
<dbReference type="OrthoDB" id="5289489at2"/>
<comment type="function">
    <text evidence="9">Part of the Sec protein translocase complex. Interacts with the SecYEG preprotein conducting channel. SecDF uses the proton motive force (PMF) to complete protein translocation after the ATP-dependent function of SecA.</text>
</comment>
<keyword evidence="4 9" id="KW-0812">Transmembrane</keyword>
<dbReference type="InterPro" id="IPR055344">
    <property type="entry name" value="SecD_SecF_C_bact"/>
</dbReference>
<evidence type="ECO:0000256" key="9">
    <source>
        <dbReference type="HAMAP-Rule" id="MF_01464"/>
    </source>
</evidence>
<evidence type="ECO:0000259" key="10">
    <source>
        <dbReference type="Pfam" id="PF02355"/>
    </source>
</evidence>
<dbReference type="GO" id="GO:0006605">
    <property type="term" value="P:protein targeting"/>
    <property type="evidence" value="ECO:0007669"/>
    <property type="project" value="UniProtKB-UniRule"/>
</dbReference>
<dbReference type="GO" id="GO:0015450">
    <property type="term" value="F:protein-transporting ATPase activity"/>
    <property type="evidence" value="ECO:0007669"/>
    <property type="project" value="InterPro"/>
</dbReference>
<dbReference type="Proteomes" id="UP000238196">
    <property type="component" value="Unassembled WGS sequence"/>
</dbReference>
<comment type="subunit">
    <text evidence="9">Forms a complex with SecD. Part of the essential Sec protein translocation apparatus which comprises SecA, SecYEG and auxiliary proteins SecDF-YajC and YidC.</text>
</comment>
<comment type="caution">
    <text evidence="9">Lacks conserved residue(s) required for the propagation of feature annotation.</text>
</comment>
<dbReference type="PRINTS" id="PR01755">
    <property type="entry name" value="SECFTRNLCASE"/>
</dbReference>
<dbReference type="SUPFAM" id="SSF82866">
    <property type="entry name" value="Multidrug efflux transporter AcrB transmembrane domain"/>
    <property type="match status" value="1"/>
</dbReference>
<feature type="transmembrane region" description="Helical" evidence="9">
    <location>
        <begin position="236"/>
        <end position="253"/>
    </location>
</feature>
<proteinExistence type="inferred from homology"/>
<dbReference type="NCBIfam" id="TIGR00916">
    <property type="entry name" value="2A0604s01"/>
    <property type="match status" value="1"/>
</dbReference>
<keyword evidence="5 9" id="KW-0653">Protein transport</keyword>
<name>A0A2S5KNI3_9PROT</name>
<dbReference type="InterPro" id="IPR022645">
    <property type="entry name" value="SecD/SecF_bac"/>
</dbReference>
<accession>A0A2S5KNI3</accession>
<keyword evidence="8 9" id="KW-0472">Membrane</keyword>